<protein>
    <submittedName>
        <fullName evidence="11">Pleiotropic drug resistance protein 2</fullName>
    </submittedName>
</protein>
<dbReference type="PANTHER" id="PTHR48040">
    <property type="entry name" value="PLEIOTROPIC DRUG RESISTANCE PROTEIN 1-LIKE ISOFORM X1"/>
    <property type="match status" value="1"/>
</dbReference>
<keyword evidence="6 9" id="KW-1133">Transmembrane helix</keyword>
<keyword evidence="3 9" id="KW-0812">Transmembrane</keyword>
<dbReference type="Proteomes" id="UP001412067">
    <property type="component" value="Unassembled WGS sequence"/>
</dbReference>
<dbReference type="Pfam" id="PF01061">
    <property type="entry name" value="ABC2_membrane"/>
    <property type="match status" value="1"/>
</dbReference>
<feature type="transmembrane region" description="Helical" evidence="9">
    <location>
        <begin position="361"/>
        <end position="381"/>
    </location>
</feature>
<feature type="transmembrane region" description="Helical" evidence="9">
    <location>
        <begin position="457"/>
        <end position="473"/>
    </location>
</feature>
<evidence type="ECO:0000256" key="4">
    <source>
        <dbReference type="ARBA" id="ARBA00022741"/>
    </source>
</evidence>
<dbReference type="Pfam" id="PF14510">
    <property type="entry name" value="ABC_trans_N"/>
    <property type="match status" value="1"/>
</dbReference>
<dbReference type="PROSITE" id="PS50893">
    <property type="entry name" value="ABC_TRANSPORTER_2"/>
    <property type="match status" value="2"/>
</dbReference>
<dbReference type="EMBL" id="JBBWWR010000001">
    <property type="protein sequence ID" value="KAK8970910.1"/>
    <property type="molecule type" value="Genomic_DNA"/>
</dbReference>
<keyword evidence="4" id="KW-0547">Nucleotide-binding</keyword>
<feature type="compositionally biased region" description="Low complexity" evidence="8">
    <location>
        <begin position="17"/>
        <end position="28"/>
    </location>
</feature>
<dbReference type="Pfam" id="PF00005">
    <property type="entry name" value="ABC_tran"/>
    <property type="match status" value="2"/>
</dbReference>
<keyword evidence="7 9" id="KW-0472">Membrane</keyword>
<sequence>MASIPSIGADDTGPGNSSRRSWLSSSFRDPSDVFRKNAGAAEDEEENLKWAALEKLPTYNRMRKGMLPKLDDAGNVINSEVNLLKLDTKERKILVERIMRNVEDDNEMFLKRLRDRFNQVGVDLPKIEVRFQNLSVESISNVGSRVLPNLLNATINTLRGLFGFLQFSRQKKKVIKILDDVSGTLKPSRMTLLLGPPGSGKTTLLLALAGKLDKNLRCPAGSHIVAMSFLNFFHRELVPTSVRMTIILVLGLDICSDTTVGDEMRRGISGGQKKRVTTGEMLVGPAKALFMDEISTGLDSSTTFQIVKFIKQMVAEDLRIPFDKSLAHPDALAMDKYGMPNWELCKACFSREWLLMKHNSFIFIFKITQLTIMAVIALTLFPRTNMHHDSIGDGGKYYGALFNSLVNMMFNGMSELILTVLRLPVFYKQRDCLFYAPWSFGLSYAILKIPLSVLESGIWIVITYYGVGFAPVASRFFRQFLAYIFIHQMSLGLFRLIAAVGRTMVIANTFGILAVLVVFVLGGFVVSKDDIQPWWIWAYWLSPMMYGQNAIAVNEFLDPRWNKRNNDSSLNQSTIGKAILKSRGMFVNSYWYWISVGALIGFAFLFNICFILALTYLNPIVDSRAVIVNDDQESENKNQARKIKQVSRLAKKLKKFDEPIDTGLHSSKEMKRNGVQEKRLQLLCNASGAFRPGILTALVGVSGAGKTTLMDVLAGRKTGGYIDGNISICGYPKKQETFARISGYCEQNDIHSPHVTVLESLTYSAWLRLSSEIDLETRKIQSSASSNRAWIPCAPRVNPCVALVEDGVFRTRRTLAEKVPWSTRYASRINVAVDAKASQKKLCRRTSRGSGVAIRQFAALGNRAIGFTHGQKFLRRVEGQMFVGEIMDLIELNPLRNVLVGLPGIDGLSTEQRKRLTIAVELVANPSIVFMDEPTSGLDARAAAIVMRTVRNTVNTGRTVVCTIHQPSIDIFETFDELLLMKLGGQVIYAGELGHHSSKLVDYFEVSFHF</sequence>
<evidence type="ECO:0000256" key="8">
    <source>
        <dbReference type="SAM" id="MobiDB-lite"/>
    </source>
</evidence>
<dbReference type="InterPro" id="IPR029481">
    <property type="entry name" value="ABC_trans_N"/>
</dbReference>
<dbReference type="Gene3D" id="3.40.50.300">
    <property type="entry name" value="P-loop containing nucleotide triphosphate hydrolases"/>
    <property type="match status" value="4"/>
</dbReference>
<dbReference type="InterPro" id="IPR027417">
    <property type="entry name" value="P-loop_NTPase"/>
</dbReference>
<proteinExistence type="inferred from homology"/>
<dbReference type="InterPro" id="IPR013525">
    <property type="entry name" value="ABC2_TM"/>
</dbReference>
<name>A0ABR2N445_9ASPA</name>
<comment type="subcellular location">
    <subcellularLocation>
        <location evidence="1">Membrane</location>
        <topology evidence="1">Multi-pass membrane protein</topology>
    </subcellularLocation>
</comment>
<evidence type="ECO:0000256" key="2">
    <source>
        <dbReference type="ARBA" id="ARBA00006012"/>
    </source>
</evidence>
<dbReference type="InterPro" id="IPR003593">
    <property type="entry name" value="AAA+_ATPase"/>
</dbReference>
<evidence type="ECO:0000259" key="10">
    <source>
        <dbReference type="PROSITE" id="PS50893"/>
    </source>
</evidence>
<dbReference type="Pfam" id="PF08370">
    <property type="entry name" value="PDR_assoc"/>
    <property type="match status" value="1"/>
</dbReference>
<gene>
    <name evidence="11" type="primary">PDR2</name>
    <name evidence="11" type="ORF">KSP40_PGU011672</name>
</gene>
<feature type="domain" description="ABC transporter" evidence="10">
    <location>
        <begin position="664"/>
        <end position="1009"/>
    </location>
</feature>
<evidence type="ECO:0000256" key="7">
    <source>
        <dbReference type="ARBA" id="ARBA00023136"/>
    </source>
</evidence>
<dbReference type="InterPro" id="IPR013581">
    <property type="entry name" value="PDR_assoc"/>
</dbReference>
<reference evidence="11 12" key="1">
    <citation type="journal article" date="2022" name="Nat. Plants">
        <title>Genomes of leafy and leafless Platanthera orchids illuminate the evolution of mycoheterotrophy.</title>
        <authorList>
            <person name="Li M.H."/>
            <person name="Liu K.W."/>
            <person name="Li Z."/>
            <person name="Lu H.C."/>
            <person name="Ye Q.L."/>
            <person name="Zhang D."/>
            <person name="Wang J.Y."/>
            <person name="Li Y.F."/>
            <person name="Zhong Z.M."/>
            <person name="Liu X."/>
            <person name="Yu X."/>
            <person name="Liu D.K."/>
            <person name="Tu X.D."/>
            <person name="Liu B."/>
            <person name="Hao Y."/>
            <person name="Liao X.Y."/>
            <person name="Jiang Y.T."/>
            <person name="Sun W.H."/>
            <person name="Chen J."/>
            <person name="Chen Y.Q."/>
            <person name="Ai Y."/>
            <person name="Zhai J.W."/>
            <person name="Wu S.S."/>
            <person name="Zhou Z."/>
            <person name="Hsiao Y.Y."/>
            <person name="Wu W.L."/>
            <person name="Chen Y.Y."/>
            <person name="Lin Y.F."/>
            <person name="Hsu J.L."/>
            <person name="Li C.Y."/>
            <person name="Wang Z.W."/>
            <person name="Zhao X."/>
            <person name="Zhong W.Y."/>
            <person name="Ma X.K."/>
            <person name="Ma L."/>
            <person name="Huang J."/>
            <person name="Chen G.Z."/>
            <person name="Huang M.Z."/>
            <person name="Huang L."/>
            <person name="Peng D.H."/>
            <person name="Luo Y.B."/>
            <person name="Zou S.Q."/>
            <person name="Chen S.P."/>
            <person name="Lan S."/>
            <person name="Tsai W.C."/>
            <person name="Van de Peer Y."/>
            <person name="Liu Z.J."/>
        </authorList>
    </citation>
    <scope>NUCLEOTIDE SEQUENCE [LARGE SCALE GENOMIC DNA]</scope>
    <source>
        <strain evidence="11">Lor288</strain>
    </source>
</reference>
<dbReference type="SUPFAM" id="SSF52540">
    <property type="entry name" value="P-loop containing nucleoside triphosphate hydrolases"/>
    <property type="match status" value="2"/>
</dbReference>
<evidence type="ECO:0000256" key="5">
    <source>
        <dbReference type="ARBA" id="ARBA00022840"/>
    </source>
</evidence>
<dbReference type="SMART" id="SM00382">
    <property type="entry name" value="AAA"/>
    <property type="match status" value="2"/>
</dbReference>
<feature type="transmembrane region" description="Helical" evidence="9">
    <location>
        <begin position="401"/>
        <end position="421"/>
    </location>
</feature>
<feature type="domain" description="ABC transporter" evidence="10">
    <location>
        <begin position="162"/>
        <end position="400"/>
    </location>
</feature>
<feature type="region of interest" description="Disordered" evidence="8">
    <location>
        <begin position="1"/>
        <end position="40"/>
    </location>
</feature>
<feature type="transmembrane region" description="Helical" evidence="9">
    <location>
        <begin position="433"/>
        <end position="451"/>
    </location>
</feature>
<evidence type="ECO:0000256" key="1">
    <source>
        <dbReference type="ARBA" id="ARBA00004141"/>
    </source>
</evidence>
<dbReference type="PANTHER" id="PTHR48040:SF60">
    <property type="entry name" value="ABC TRANSPORTER DOMAIN-CONTAINING PROTEIN"/>
    <property type="match status" value="1"/>
</dbReference>
<evidence type="ECO:0000313" key="11">
    <source>
        <dbReference type="EMBL" id="KAK8970910.1"/>
    </source>
</evidence>
<dbReference type="InterPro" id="IPR003439">
    <property type="entry name" value="ABC_transporter-like_ATP-bd"/>
</dbReference>
<evidence type="ECO:0000256" key="6">
    <source>
        <dbReference type="ARBA" id="ARBA00022989"/>
    </source>
</evidence>
<comment type="similarity">
    <text evidence="2">Belongs to the ABC transporter superfamily. ABCG family. PDR (TC 3.A.1.205) subfamily.</text>
</comment>
<feature type="transmembrane region" description="Helical" evidence="9">
    <location>
        <begin position="590"/>
        <end position="617"/>
    </location>
</feature>
<evidence type="ECO:0000313" key="12">
    <source>
        <dbReference type="Proteomes" id="UP001412067"/>
    </source>
</evidence>
<evidence type="ECO:0000256" key="9">
    <source>
        <dbReference type="SAM" id="Phobius"/>
    </source>
</evidence>
<accession>A0ABR2N445</accession>
<evidence type="ECO:0000256" key="3">
    <source>
        <dbReference type="ARBA" id="ARBA00022692"/>
    </source>
</evidence>
<feature type="transmembrane region" description="Helical" evidence="9">
    <location>
        <begin position="504"/>
        <end position="526"/>
    </location>
</feature>
<keyword evidence="5" id="KW-0067">ATP-binding</keyword>
<keyword evidence="12" id="KW-1185">Reference proteome</keyword>
<organism evidence="11 12">
    <name type="scientific">Platanthera guangdongensis</name>
    <dbReference type="NCBI Taxonomy" id="2320717"/>
    <lineage>
        <taxon>Eukaryota</taxon>
        <taxon>Viridiplantae</taxon>
        <taxon>Streptophyta</taxon>
        <taxon>Embryophyta</taxon>
        <taxon>Tracheophyta</taxon>
        <taxon>Spermatophyta</taxon>
        <taxon>Magnoliopsida</taxon>
        <taxon>Liliopsida</taxon>
        <taxon>Asparagales</taxon>
        <taxon>Orchidaceae</taxon>
        <taxon>Orchidoideae</taxon>
        <taxon>Orchideae</taxon>
        <taxon>Orchidinae</taxon>
        <taxon>Platanthera</taxon>
    </lineage>
</organism>
<comment type="caution">
    <text evidence="11">The sequence shown here is derived from an EMBL/GenBank/DDBJ whole genome shotgun (WGS) entry which is preliminary data.</text>
</comment>